<organism evidence="3 4">
    <name type="scientific">Magallana gigas</name>
    <name type="common">Pacific oyster</name>
    <name type="synonym">Crassostrea gigas</name>
    <dbReference type="NCBI Taxonomy" id="29159"/>
    <lineage>
        <taxon>Eukaryota</taxon>
        <taxon>Metazoa</taxon>
        <taxon>Spiralia</taxon>
        <taxon>Lophotrochozoa</taxon>
        <taxon>Mollusca</taxon>
        <taxon>Bivalvia</taxon>
        <taxon>Autobranchia</taxon>
        <taxon>Pteriomorphia</taxon>
        <taxon>Ostreida</taxon>
        <taxon>Ostreoidea</taxon>
        <taxon>Ostreidae</taxon>
        <taxon>Magallana</taxon>
    </lineage>
</organism>
<sequence length="624" mass="69804">MWLLLILACVLGCAGYQFQMESNETGRFVYTGNNGEHRYCTTCETGQNDAINMRTQQSECIEENFQVPMPDGSKEPICKEGISGAIIPGCGPLPASDGLSWRTESGRPIQVKSTVYEVYYPSCSQNGVLNRKLQSIRCGEDLRWNASIQGLRCLYGCGPFPIGSKWRMQNGSEAGNESLVGDTYFSECSPGHKRSVVMYCGPDSKWNTNYSTPCESDQCEQWYCSVEILIGCSLGAFLGILILIRCIYLRCHSSSSEVPIATKNDDEESPMMEKPCTTVPVLEQATDTNRLSSSSEESTDTGRTSSGRVTPMEHVWDQYERMSLTYTTSLGNLSLNPSNENIRVFQALCSGTNNEGILQFTVQKGETVFIATKEKLNDSDCLRIWRQDPESYRGVEMHPFLHCISCVEIGDSGMYYWRTSKERYCEFNLEVVDRGQPDGSGSSDSNLLASKGSSGDVHEDHTEYHSSVSYPCLAGLCPSLSEASLLTEDNNDEPVCGLQIDTIYRNPIWDTFLKRLCKCLNSSASGRECACWREIAKKYLKRTDAYLSSIEWYKEDDPVNGPAFLILDDVRTAYRAITIGQLAANLQPPNLVLMDCINSFHHNCTFCTRLDYRMHQTRPKDVHG</sequence>
<evidence type="ECO:0000256" key="1">
    <source>
        <dbReference type="SAM" id="MobiDB-lite"/>
    </source>
</evidence>
<evidence type="ECO:0000256" key="2">
    <source>
        <dbReference type="SAM" id="SignalP"/>
    </source>
</evidence>
<feature type="chain" id="PRO_5036478006" evidence="2">
    <location>
        <begin position="16"/>
        <end position="624"/>
    </location>
</feature>
<feature type="region of interest" description="Disordered" evidence="1">
    <location>
        <begin position="287"/>
        <end position="310"/>
    </location>
</feature>
<evidence type="ECO:0000313" key="4">
    <source>
        <dbReference type="Proteomes" id="UP000005408"/>
    </source>
</evidence>
<proteinExistence type="predicted"/>
<keyword evidence="4" id="KW-1185">Reference proteome</keyword>
<dbReference type="OMA" id="SCSGHKF"/>
<reference evidence="3" key="1">
    <citation type="submission" date="2022-08" db="UniProtKB">
        <authorList>
            <consortium name="EnsemblMetazoa"/>
        </authorList>
    </citation>
    <scope>IDENTIFICATION</scope>
    <source>
        <strain evidence="3">05x7-T-G4-1.051#20</strain>
    </source>
</reference>
<protein>
    <submittedName>
        <fullName evidence="3">Uncharacterized protein</fullName>
    </submittedName>
</protein>
<dbReference type="Proteomes" id="UP000005408">
    <property type="component" value="Unassembled WGS sequence"/>
</dbReference>
<evidence type="ECO:0000313" key="3">
    <source>
        <dbReference type="EnsemblMetazoa" id="G27708.2:cds"/>
    </source>
</evidence>
<name>A0A8W8LD15_MAGGI</name>
<dbReference type="OrthoDB" id="6111886at2759"/>
<accession>A0A8W8LD15</accession>
<keyword evidence="2" id="KW-0732">Signal</keyword>
<feature type="signal peptide" evidence="2">
    <location>
        <begin position="1"/>
        <end position="15"/>
    </location>
</feature>
<dbReference type="EnsemblMetazoa" id="G27708.2">
    <property type="protein sequence ID" value="G27708.2:cds"/>
    <property type="gene ID" value="G27708"/>
</dbReference>
<feature type="compositionally biased region" description="Polar residues" evidence="1">
    <location>
        <begin position="287"/>
        <end position="308"/>
    </location>
</feature>
<feature type="compositionally biased region" description="Polar residues" evidence="1">
    <location>
        <begin position="439"/>
        <end position="453"/>
    </location>
</feature>
<dbReference type="AlphaFoldDB" id="A0A8W8LD15"/>
<feature type="region of interest" description="Disordered" evidence="1">
    <location>
        <begin position="436"/>
        <end position="461"/>
    </location>
</feature>